<proteinExistence type="predicted"/>
<dbReference type="AlphaFoldDB" id="A0A364MX44"/>
<dbReference type="PANTHER" id="PTHR10094">
    <property type="entry name" value="STEROL CARRIER PROTEIN 2 SCP-2 FAMILY PROTEIN"/>
    <property type="match status" value="1"/>
</dbReference>
<evidence type="ECO:0000313" key="4">
    <source>
        <dbReference type="EMBL" id="RAR06244.1"/>
    </source>
</evidence>
<sequence length="912" mass="103725">MTLKHDDFPSSAAFEQIASVLSASETDRKDALKTGNAIFAFNIKNKDGKQEAWHVDLKESGTVGKGVAPEGKKADVTLTLPDEEFGKLVQGKANAQKLFMSGKLKIKGNVMKATKCPGTEGEVVGSSHDVFESISAPDFFPSLSMQNDLHKTFGEIFKGDIHTFRKQLLEIQEYRCDRRKSEEWVANLRFLDISRVPEFEVESKQGRRLARAELENALRGRRAPSHEIRITRREDDDGEDKYIAVSWRWLQPNPGSSFDIEQPPAFHYQIKRPDERPLESEFPDHYMDRVVRFAQSKRITKLWIDKECIYQRPGDGRRDKDLGLQIMDVVYGDSAHSVGLLQVELLEQQEIDILSDLLRRSVFVDPEDMIKSQLQPKVNVLLVQMLILRILSDPRWSRGWIFQEDHLASHKMVLLVPCDKKLDKPDKPDGYDFGYIPGELQIKLADFRRAVTMFCLATSTGTQQRWPNTEILAKAKQYNIWNRQVYNLKPAPQSRFHFRRRGDDDSDNGRSVNYIAERNGSDISSYPTTTASVLEDIKSRCLESEADRIAILANCLRCTKRLNTQKGSPLIKPEAYSLSAALLTIILMNGEILANMPRSKSQGLPSEESLMRHTLQSYLNACIFLFTAPKPTHGQSFVDRCRFSSPKLTPRGLEARGFLFKLSSYPRLGNQASRLDPLRLTDADRETLSRTVAEPKRWGQKLDNLDHQIIKMLIEKLERIWPHGKLAGHLDKYILLDKSPSRAEDENLSAQYALAMIYGVCQALRNGHELCFAQLASAASNGEPLGIFIRPEPHGWITKTQPNTSLNGLKTSMKIFTSWHRGRNQYDKERLTGLEVSIWDEKGVREEWNPQNCSMRIHGWVNGVWTARGEKMQTYVFPLPGITKEPRCGEQPEKNPVKKRKIGDGGYTDGAA</sequence>
<reference evidence="5" key="1">
    <citation type="submission" date="2018-05" db="EMBL/GenBank/DDBJ databases">
        <title>Draft genome sequence of Stemphylium lycopersici strain CIDEFI 213.</title>
        <authorList>
            <person name="Medina R."/>
            <person name="Franco M.E.E."/>
            <person name="Lucentini C.G."/>
            <person name="Saparrat M.C.N."/>
            <person name="Balatti P.A."/>
        </authorList>
    </citation>
    <scope>NUCLEOTIDE SEQUENCE [LARGE SCALE GENOMIC DNA]</scope>
    <source>
        <strain evidence="5">CIDEFI 213</strain>
    </source>
</reference>
<dbReference type="InterPro" id="IPR003033">
    <property type="entry name" value="SCP2_sterol-bd_dom"/>
</dbReference>
<gene>
    <name evidence="4" type="ORF">DDE83_007049</name>
</gene>
<dbReference type="Pfam" id="PF02036">
    <property type="entry name" value="SCP2"/>
    <property type="match status" value="1"/>
</dbReference>
<feature type="domain" description="SCP2" evidence="2">
    <location>
        <begin position="23"/>
        <end position="115"/>
    </location>
</feature>
<feature type="compositionally biased region" description="Basic and acidic residues" evidence="1">
    <location>
        <begin position="884"/>
        <end position="896"/>
    </location>
</feature>
<comment type="caution">
    <text evidence="4">The sequence shown here is derived from an EMBL/GenBank/DDBJ whole genome shotgun (WGS) entry which is preliminary data.</text>
</comment>
<evidence type="ECO:0000259" key="3">
    <source>
        <dbReference type="Pfam" id="PF06985"/>
    </source>
</evidence>
<evidence type="ECO:0000256" key="1">
    <source>
        <dbReference type="SAM" id="MobiDB-lite"/>
    </source>
</evidence>
<name>A0A364MX44_STELY</name>
<dbReference type="FunFam" id="3.30.1050.10:FF:000001">
    <property type="entry name" value="Putative Non-specific lipid-transfer protein"/>
    <property type="match status" value="1"/>
</dbReference>
<dbReference type="InterPro" id="IPR036527">
    <property type="entry name" value="SCP2_sterol-bd_dom_sf"/>
</dbReference>
<dbReference type="PANTHER" id="PTHR10094:SF25">
    <property type="entry name" value="SCP2 STEROL-BINDING DOMAIN-CONTAINING PROTEIN 1"/>
    <property type="match status" value="1"/>
</dbReference>
<organism evidence="4 5">
    <name type="scientific">Stemphylium lycopersici</name>
    <name type="common">Tomato gray leaf spot disease fungus</name>
    <name type="synonym">Thyrospora lycopersici</name>
    <dbReference type="NCBI Taxonomy" id="183478"/>
    <lineage>
        <taxon>Eukaryota</taxon>
        <taxon>Fungi</taxon>
        <taxon>Dikarya</taxon>
        <taxon>Ascomycota</taxon>
        <taxon>Pezizomycotina</taxon>
        <taxon>Dothideomycetes</taxon>
        <taxon>Pleosporomycetidae</taxon>
        <taxon>Pleosporales</taxon>
        <taxon>Pleosporineae</taxon>
        <taxon>Pleosporaceae</taxon>
        <taxon>Stemphylium</taxon>
    </lineage>
</organism>
<protein>
    <submittedName>
        <fullName evidence="4">Sterol-binding-like protein</fullName>
    </submittedName>
</protein>
<dbReference type="InterPro" id="IPR010730">
    <property type="entry name" value="HET"/>
</dbReference>
<dbReference type="Pfam" id="PF06985">
    <property type="entry name" value="HET"/>
    <property type="match status" value="1"/>
</dbReference>
<keyword evidence="5" id="KW-1185">Reference proteome</keyword>
<dbReference type="Proteomes" id="UP000249619">
    <property type="component" value="Unassembled WGS sequence"/>
</dbReference>
<dbReference type="SUPFAM" id="SSF55718">
    <property type="entry name" value="SCP-like"/>
    <property type="match status" value="1"/>
</dbReference>
<evidence type="ECO:0000313" key="5">
    <source>
        <dbReference type="Proteomes" id="UP000249619"/>
    </source>
</evidence>
<accession>A0A364MX44</accession>
<dbReference type="STRING" id="183478.A0A364MX44"/>
<dbReference type="EMBL" id="QGDH01000119">
    <property type="protein sequence ID" value="RAR06244.1"/>
    <property type="molecule type" value="Genomic_DNA"/>
</dbReference>
<dbReference type="GO" id="GO:0005829">
    <property type="term" value="C:cytosol"/>
    <property type="evidence" value="ECO:0007669"/>
    <property type="project" value="TreeGrafter"/>
</dbReference>
<dbReference type="Gene3D" id="3.30.1050.10">
    <property type="entry name" value="SCP2 sterol-binding domain"/>
    <property type="match status" value="1"/>
</dbReference>
<dbReference type="OrthoDB" id="270167at2759"/>
<feature type="domain" description="Heterokaryon incompatibility" evidence="3">
    <location>
        <begin position="242"/>
        <end position="404"/>
    </location>
</feature>
<feature type="region of interest" description="Disordered" evidence="1">
    <location>
        <begin position="883"/>
        <end position="912"/>
    </location>
</feature>
<evidence type="ECO:0000259" key="2">
    <source>
        <dbReference type="Pfam" id="PF02036"/>
    </source>
</evidence>